<feature type="transmembrane region" description="Helical" evidence="1">
    <location>
        <begin position="67"/>
        <end position="89"/>
    </location>
</feature>
<keyword evidence="1" id="KW-0812">Transmembrane</keyword>
<accession>A0A2H1WP25</accession>
<keyword evidence="1" id="KW-0472">Membrane</keyword>
<feature type="transmembrane region" description="Helical" evidence="1">
    <location>
        <begin position="101"/>
        <end position="123"/>
    </location>
</feature>
<reference evidence="2" key="1">
    <citation type="submission" date="2016-07" db="EMBL/GenBank/DDBJ databases">
        <authorList>
            <person name="Bretaudeau A."/>
        </authorList>
    </citation>
    <scope>NUCLEOTIDE SEQUENCE</scope>
    <source>
        <strain evidence="2">Rice</strain>
        <tissue evidence="2">Whole body</tissue>
    </source>
</reference>
<keyword evidence="1" id="KW-1133">Transmembrane helix</keyword>
<protein>
    <submittedName>
        <fullName evidence="2">SFRICE_029973</fullName>
    </submittedName>
    <submittedName>
        <fullName evidence="4">Uncharacterized protein LOC118267605</fullName>
    </submittedName>
</protein>
<gene>
    <name evidence="4" type="primary">LOC118267605</name>
    <name evidence="2" type="ORF">SFRICE_029973</name>
</gene>
<proteinExistence type="predicted"/>
<dbReference type="RefSeq" id="XP_035437573.1">
    <property type="nucleotide sequence ID" value="XM_035581680.2"/>
</dbReference>
<evidence type="ECO:0000313" key="4">
    <source>
        <dbReference type="RefSeq" id="XP_035437573.1"/>
    </source>
</evidence>
<dbReference type="EMBL" id="ODYU01010016">
    <property type="protein sequence ID" value="SOQ54823.1"/>
    <property type="molecule type" value="Genomic_DNA"/>
</dbReference>
<name>A0A2H1WP25_SPOFR</name>
<dbReference type="GeneID" id="118267605"/>
<evidence type="ECO:0000313" key="3">
    <source>
        <dbReference type="Proteomes" id="UP000829999"/>
    </source>
</evidence>
<sequence length="190" mass="22406">MLIEIPELRRCCCCLPLRRGILIFGYISLFLTILFGTLQIILCVFYHNMKSSFATTAALYRGVIMEVQLCIVFLLYTLDIVFHIVLIVGAHMKRRSLLRVYYYYELTTMVATFVVVLITYIDLDRYPRWNFILTEFSLAFTGFVLQVYLVLLVRSELNKDRYQEGTSSYINHVAEVFIDPPLRRQWRTDL</sequence>
<keyword evidence="3" id="KW-1185">Reference proteome</keyword>
<dbReference type="OrthoDB" id="7452046at2759"/>
<evidence type="ECO:0000256" key="1">
    <source>
        <dbReference type="SAM" id="Phobius"/>
    </source>
</evidence>
<dbReference type="AlphaFoldDB" id="A0A2H1WP25"/>
<dbReference type="Proteomes" id="UP000829999">
    <property type="component" value="Chromosome 6"/>
</dbReference>
<feature type="transmembrane region" description="Helical" evidence="1">
    <location>
        <begin position="21"/>
        <end position="47"/>
    </location>
</feature>
<feature type="transmembrane region" description="Helical" evidence="1">
    <location>
        <begin position="129"/>
        <end position="153"/>
    </location>
</feature>
<evidence type="ECO:0000313" key="2">
    <source>
        <dbReference type="EMBL" id="SOQ54823.1"/>
    </source>
</evidence>
<organism evidence="2">
    <name type="scientific">Spodoptera frugiperda</name>
    <name type="common">Fall armyworm</name>
    <dbReference type="NCBI Taxonomy" id="7108"/>
    <lineage>
        <taxon>Eukaryota</taxon>
        <taxon>Metazoa</taxon>
        <taxon>Ecdysozoa</taxon>
        <taxon>Arthropoda</taxon>
        <taxon>Hexapoda</taxon>
        <taxon>Insecta</taxon>
        <taxon>Pterygota</taxon>
        <taxon>Neoptera</taxon>
        <taxon>Endopterygota</taxon>
        <taxon>Lepidoptera</taxon>
        <taxon>Glossata</taxon>
        <taxon>Ditrysia</taxon>
        <taxon>Noctuoidea</taxon>
        <taxon>Noctuidae</taxon>
        <taxon>Amphipyrinae</taxon>
        <taxon>Spodoptera</taxon>
    </lineage>
</organism>
<reference evidence="4" key="2">
    <citation type="submission" date="2025-04" db="UniProtKB">
        <authorList>
            <consortium name="RefSeq"/>
        </authorList>
    </citation>
    <scope>IDENTIFICATION</scope>
    <source>
        <tissue evidence="4">Whole larval tissue</tissue>
    </source>
</reference>